<protein>
    <submittedName>
        <fullName evidence="3">KIX domain-containing protein</fullName>
    </submittedName>
</protein>
<keyword evidence="4" id="KW-1185">Reference proteome</keyword>
<evidence type="ECO:0000256" key="2">
    <source>
        <dbReference type="SAM" id="Coils"/>
    </source>
</evidence>
<dbReference type="InterPro" id="IPR036529">
    <property type="entry name" value="KIX_dom_sf"/>
</dbReference>
<dbReference type="EMBL" id="JABEBT010000059">
    <property type="protein sequence ID" value="KAF7634355.1"/>
    <property type="molecule type" value="Genomic_DNA"/>
</dbReference>
<dbReference type="AlphaFoldDB" id="A0A8S9ZM43"/>
<dbReference type="SUPFAM" id="SSF47040">
    <property type="entry name" value="Kix domain of CBP (creb binding protein)"/>
    <property type="match status" value="1"/>
</dbReference>
<proteinExistence type="predicted"/>
<gene>
    <name evidence="3" type="ORF">Mgra_00006210</name>
</gene>
<dbReference type="Proteomes" id="UP000605970">
    <property type="component" value="Unassembled WGS sequence"/>
</dbReference>
<organism evidence="3 4">
    <name type="scientific">Meloidogyne graminicola</name>
    <dbReference type="NCBI Taxonomy" id="189291"/>
    <lineage>
        <taxon>Eukaryota</taxon>
        <taxon>Metazoa</taxon>
        <taxon>Ecdysozoa</taxon>
        <taxon>Nematoda</taxon>
        <taxon>Chromadorea</taxon>
        <taxon>Rhabditida</taxon>
        <taxon>Tylenchina</taxon>
        <taxon>Tylenchomorpha</taxon>
        <taxon>Tylenchoidea</taxon>
        <taxon>Meloidogynidae</taxon>
        <taxon>Meloidogyninae</taxon>
        <taxon>Meloidogyne</taxon>
    </lineage>
</organism>
<feature type="coiled-coil region" evidence="2">
    <location>
        <begin position="10"/>
        <end position="72"/>
    </location>
</feature>
<comment type="caution">
    <text evidence="3">The sequence shown here is derived from an EMBL/GenBank/DDBJ whole genome shotgun (WGS) entry which is preliminary data.</text>
</comment>
<evidence type="ECO:0000313" key="4">
    <source>
        <dbReference type="Proteomes" id="UP000605970"/>
    </source>
</evidence>
<evidence type="ECO:0000313" key="3">
    <source>
        <dbReference type="EMBL" id="KAF7634355.1"/>
    </source>
</evidence>
<name>A0A8S9ZM43_9BILA</name>
<dbReference type="GO" id="GO:0006355">
    <property type="term" value="P:regulation of DNA-templated transcription"/>
    <property type="evidence" value="ECO:0007669"/>
    <property type="project" value="InterPro"/>
</dbReference>
<evidence type="ECO:0000256" key="1">
    <source>
        <dbReference type="ARBA" id="ARBA00023242"/>
    </source>
</evidence>
<accession>A0A8S9ZM43</accession>
<dbReference type="GO" id="GO:0003712">
    <property type="term" value="F:transcription coregulator activity"/>
    <property type="evidence" value="ECO:0007669"/>
    <property type="project" value="InterPro"/>
</dbReference>
<dbReference type="OrthoDB" id="5904236at2759"/>
<keyword evidence="1" id="KW-0539">Nucleus</keyword>
<reference evidence="3" key="1">
    <citation type="journal article" date="2020" name="Ecol. Evol.">
        <title>Genome structure and content of the rice root-knot nematode (Meloidogyne graminicola).</title>
        <authorList>
            <person name="Phan N.T."/>
            <person name="Danchin E.G.J."/>
            <person name="Klopp C."/>
            <person name="Perfus-Barbeoch L."/>
            <person name="Kozlowski D.K."/>
            <person name="Koutsovoulos G.D."/>
            <person name="Lopez-Roques C."/>
            <person name="Bouchez O."/>
            <person name="Zahm M."/>
            <person name="Besnard G."/>
            <person name="Bellafiore S."/>
        </authorList>
    </citation>
    <scope>NUCLEOTIDE SEQUENCE</scope>
    <source>
        <strain evidence="3">VN-18</strain>
    </source>
</reference>
<sequence length="237" mass="27377">MQTVQQAQHVIVLLRQNEKLAKEVAQLKRLNQEQQQQIQSLISANRELIWAFNESRREHEELMKQLKTLMATDKTSLSTSSITTTNQTNGNVKQIGLKNEEESSTKQLISEFDQQKKRTKDEELSIIKEELNNLKSSPDSSKFLGIRRPAFFTPREYGDWHSVISGDLRKQIVLKIFQALCPEVTQKCIDDYNKAYPSRVDYIKKSIDFSFDTENELFVSASSKDVYLGSIAEKFLH</sequence>
<keyword evidence="2" id="KW-0175">Coiled coil</keyword>
<dbReference type="Gene3D" id="1.10.246.20">
    <property type="entry name" value="Coactivator CBP, KIX domain"/>
    <property type="match status" value="1"/>
</dbReference>